<feature type="signal peptide" evidence="1">
    <location>
        <begin position="1"/>
        <end position="21"/>
    </location>
</feature>
<proteinExistence type="predicted"/>
<comment type="caution">
    <text evidence="2">The sequence shown here is derived from an EMBL/GenBank/DDBJ whole genome shotgun (WGS) entry which is preliminary data.</text>
</comment>
<evidence type="ECO:0000256" key="1">
    <source>
        <dbReference type="SAM" id="SignalP"/>
    </source>
</evidence>
<dbReference type="Proteomes" id="UP000779900">
    <property type="component" value="Unassembled WGS sequence"/>
</dbReference>
<feature type="chain" id="PRO_5038059131" evidence="1">
    <location>
        <begin position="22"/>
        <end position="110"/>
    </location>
</feature>
<organism evidence="2 3">
    <name type="scientific">candidate division WOR-3 bacterium</name>
    <dbReference type="NCBI Taxonomy" id="2052148"/>
    <lineage>
        <taxon>Bacteria</taxon>
        <taxon>Bacteria division WOR-3</taxon>
    </lineage>
</organism>
<sequence length="110" mass="13134">MKRSIIAAAAILLLLSSTTYAHPRRARQRAHRARFWSAMLCWLGHSHHHGYERCAPRHDYGYLPPGHRGRPQYGWGWHFGWERGRHHGWDRHDRERGWDPDRDGQVRILL</sequence>
<evidence type="ECO:0000313" key="3">
    <source>
        <dbReference type="Proteomes" id="UP000779900"/>
    </source>
</evidence>
<evidence type="ECO:0000313" key="2">
    <source>
        <dbReference type="EMBL" id="MBM3332222.1"/>
    </source>
</evidence>
<dbReference type="EMBL" id="VGIR01000068">
    <property type="protein sequence ID" value="MBM3332222.1"/>
    <property type="molecule type" value="Genomic_DNA"/>
</dbReference>
<gene>
    <name evidence="2" type="ORF">FJY68_10320</name>
</gene>
<protein>
    <submittedName>
        <fullName evidence="2">Uncharacterized protein</fullName>
    </submittedName>
</protein>
<name>A0A937XFJ1_UNCW3</name>
<reference evidence="2" key="1">
    <citation type="submission" date="2019-03" db="EMBL/GenBank/DDBJ databases">
        <title>Lake Tanganyika Metagenome-Assembled Genomes (MAGs).</title>
        <authorList>
            <person name="Tran P."/>
        </authorList>
    </citation>
    <scope>NUCLEOTIDE SEQUENCE</scope>
    <source>
        <strain evidence="2">K_DeepCast_150m_m2_040</strain>
    </source>
</reference>
<dbReference type="AlphaFoldDB" id="A0A937XFJ1"/>
<accession>A0A937XFJ1</accession>
<keyword evidence="1" id="KW-0732">Signal</keyword>